<evidence type="ECO:0000256" key="3">
    <source>
        <dbReference type="ARBA" id="ARBA00023125"/>
    </source>
</evidence>
<accession>A0ABN1GUT8</accession>
<dbReference type="InterPro" id="IPR001647">
    <property type="entry name" value="HTH_TetR"/>
</dbReference>
<name>A0ABN1GUT8_9ACTN</name>
<feature type="region of interest" description="Disordered" evidence="6">
    <location>
        <begin position="1"/>
        <end position="35"/>
    </location>
</feature>
<dbReference type="SUPFAM" id="SSF48498">
    <property type="entry name" value="Tetracyclin repressor-like, C-terminal domain"/>
    <property type="match status" value="1"/>
</dbReference>
<dbReference type="Gene3D" id="1.10.357.10">
    <property type="entry name" value="Tetracycline Repressor, domain 2"/>
    <property type="match status" value="1"/>
</dbReference>
<evidence type="ECO:0000256" key="1">
    <source>
        <dbReference type="ARBA" id="ARBA00022491"/>
    </source>
</evidence>
<feature type="domain" description="HTH tetR-type" evidence="7">
    <location>
        <begin position="36"/>
        <end position="96"/>
    </location>
</feature>
<dbReference type="InterPro" id="IPR009057">
    <property type="entry name" value="Homeodomain-like_sf"/>
</dbReference>
<dbReference type="RefSeq" id="WP_211210868.1">
    <property type="nucleotide sequence ID" value="NZ_BAAAHE010000017.1"/>
</dbReference>
<dbReference type="Proteomes" id="UP001500957">
    <property type="component" value="Unassembled WGS sequence"/>
</dbReference>
<keyword evidence="1" id="KW-0678">Repressor</keyword>
<dbReference type="EMBL" id="BAAAHE010000017">
    <property type="protein sequence ID" value="GAA0619906.1"/>
    <property type="molecule type" value="Genomic_DNA"/>
</dbReference>
<keyword evidence="4" id="KW-0804">Transcription</keyword>
<feature type="DNA-binding region" description="H-T-H motif" evidence="5">
    <location>
        <begin position="59"/>
        <end position="78"/>
    </location>
</feature>
<dbReference type="Pfam" id="PF17932">
    <property type="entry name" value="TetR_C_24"/>
    <property type="match status" value="1"/>
</dbReference>
<proteinExistence type="predicted"/>
<evidence type="ECO:0000256" key="5">
    <source>
        <dbReference type="PROSITE-ProRule" id="PRU00335"/>
    </source>
</evidence>
<dbReference type="InterPro" id="IPR036271">
    <property type="entry name" value="Tet_transcr_reg_TetR-rel_C_sf"/>
</dbReference>
<evidence type="ECO:0000256" key="6">
    <source>
        <dbReference type="SAM" id="MobiDB-lite"/>
    </source>
</evidence>
<dbReference type="PROSITE" id="PS50977">
    <property type="entry name" value="HTH_TETR_2"/>
    <property type="match status" value="1"/>
</dbReference>
<dbReference type="Gene3D" id="1.10.10.60">
    <property type="entry name" value="Homeodomain-like"/>
    <property type="match status" value="1"/>
</dbReference>
<evidence type="ECO:0000313" key="9">
    <source>
        <dbReference type="Proteomes" id="UP001500957"/>
    </source>
</evidence>
<reference evidence="8 9" key="1">
    <citation type="journal article" date="2019" name="Int. J. Syst. Evol. Microbiol.">
        <title>The Global Catalogue of Microorganisms (GCM) 10K type strain sequencing project: providing services to taxonomists for standard genome sequencing and annotation.</title>
        <authorList>
            <consortium name="The Broad Institute Genomics Platform"/>
            <consortium name="The Broad Institute Genome Sequencing Center for Infectious Disease"/>
            <person name="Wu L."/>
            <person name="Ma J."/>
        </authorList>
    </citation>
    <scope>NUCLEOTIDE SEQUENCE [LARGE SCALE GENOMIC DNA]</scope>
    <source>
        <strain evidence="8 9">JCM 10671</strain>
    </source>
</reference>
<dbReference type="PROSITE" id="PS00354">
    <property type="entry name" value="HMGI_Y"/>
    <property type="match status" value="1"/>
</dbReference>
<keyword evidence="9" id="KW-1185">Reference proteome</keyword>
<dbReference type="PANTHER" id="PTHR30055:SF175">
    <property type="entry name" value="HTH-TYPE TRANSCRIPTIONAL REPRESSOR KSTR2"/>
    <property type="match status" value="1"/>
</dbReference>
<keyword evidence="3 5" id="KW-0238">DNA-binding</keyword>
<dbReference type="InterPro" id="IPR050109">
    <property type="entry name" value="HTH-type_TetR-like_transc_reg"/>
</dbReference>
<evidence type="ECO:0000256" key="4">
    <source>
        <dbReference type="ARBA" id="ARBA00023163"/>
    </source>
</evidence>
<organism evidence="8 9">
    <name type="scientific">Sporichthya brevicatena</name>
    <dbReference type="NCBI Taxonomy" id="171442"/>
    <lineage>
        <taxon>Bacteria</taxon>
        <taxon>Bacillati</taxon>
        <taxon>Actinomycetota</taxon>
        <taxon>Actinomycetes</taxon>
        <taxon>Sporichthyales</taxon>
        <taxon>Sporichthyaceae</taxon>
        <taxon>Sporichthya</taxon>
    </lineage>
</organism>
<protein>
    <submittedName>
        <fullName evidence="8">TetR family transcriptional regulator KstR2</fullName>
    </submittedName>
</protein>
<dbReference type="SUPFAM" id="SSF46689">
    <property type="entry name" value="Homeodomain-like"/>
    <property type="match status" value="1"/>
</dbReference>
<dbReference type="InterPro" id="IPR041490">
    <property type="entry name" value="KstR2_TetR_C"/>
</dbReference>
<evidence type="ECO:0000259" key="7">
    <source>
        <dbReference type="PROSITE" id="PS50977"/>
    </source>
</evidence>
<dbReference type="Pfam" id="PF00440">
    <property type="entry name" value="TetR_N"/>
    <property type="match status" value="1"/>
</dbReference>
<sequence length="222" mass="25095">MSRRTVKAPADDAGTVEVAGDGDAPVRRGRGRPRRSIDREQVADVVEELFEEGGYEAVSIEETAKRLTVSRATLYRTVPSKEHLLAILFERMTTELYDAALEIVENADLTPRERVEQLVRAQIDAAFRQRNYLLVFFGGGNLPAEDYEKWKTWRRRYEGLWLKVVEEAIANGDLPDDDPRLVTRLVTGMTTWVARWARPGGPHDAGHIADVALRLVLSDPKR</sequence>
<evidence type="ECO:0000256" key="2">
    <source>
        <dbReference type="ARBA" id="ARBA00023015"/>
    </source>
</evidence>
<gene>
    <name evidence="8" type="primary">kstR2</name>
    <name evidence="8" type="ORF">GCM10009547_23000</name>
</gene>
<dbReference type="InterPro" id="IPR000637">
    <property type="entry name" value="HMGI/Y_DNA-bd_CS"/>
</dbReference>
<evidence type="ECO:0000313" key="8">
    <source>
        <dbReference type="EMBL" id="GAA0619906.1"/>
    </source>
</evidence>
<dbReference type="PANTHER" id="PTHR30055">
    <property type="entry name" value="HTH-TYPE TRANSCRIPTIONAL REGULATOR RUTR"/>
    <property type="match status" value="1"/>
</dbReference>
<keyword evidence="2" id="KW-0805">Transcription regulation</keyword>
<comment type="caution">
    <text evidence="8">The sequence shown here is derived from an EMBL/GenBank/DDBJ whole genome shotgun (WGS) entry which is preliminary data.</text>
</comment>